<organism evidence="1 2">
    <name type="scientific">Candidatus Taylorbacteria bacterium RIFCSPHIGHO2_01_FULL_51_15</name>
    <dbReference type="NCBI Taxonomy" id="1802304"/>
    <lineage>
        <taxon>Bacteria</taxon>
        <taxon>Candidatus Tayloriibacteriota</taxon>
    </lineage>
</organism>
<dbReference type="SUPFAM" id="SSF52540">
    <property type="entry name" value="P-loop containing nucleoside triphosphate hydrolases"/>
    <property type="match status" value="1"/>
</dbReference>
<evidence type="ECO:0000313" key="2">
    <source>
        <dbReference type="Proteomes" id="UP000178121"/>
    </source>
</evidence>
<evidence type="ECO:0008006" key="3">
    <source>
        <dbReference type="Google" id="ProtNLM"/>
    </source>
</evidence>
<dbReference type="AlphaFoldDB" id="A0A1G2MA65"/>
<accession>A0A1G2MA65</accession>
<sequence length="170" mass="19606">MKIYITGLSGTGKTSIVESLLKKGIQAIDIDDDLGHWENKHTNEHTEWHPGRDDEWHEEHVWLCDIERLKKILGNVGDVVVVGLTDNQNDYLELFDKIFVLHCRPEIFLARIAARTTNDFGKHPPEQRMLLGWHRTFETEMIQKGALPLDAERPLEEVVADILSHLNNPR</sequence>
<dbReference type="InterPro" id="IPR027417">
    <property type="entry name" value="P-loop_NTPase"/>
</dbReference>
<dbReference type="Pfam" id="PF13238">
    <property type="entry name" value="AAA_18"/>
    <property type="match status" value="1"/>
</dbReference>
<dbReference type="Gene3D" id="3.40.50.300">
    <property type="entry name" value="P-loop containing nucleotide triphosphate hydrolases"/>
    <property type="match status" value="1"/>
</dbReference>
<reference evidence="1 2" key="1">
    <citation type="journal article" date="2016" name="Nat. Commun.">
        <title>Thousands of microbial genomes shed light on interconnected biogeochemical processes in an aquifer system.</title>
        <authorList>
            <person name="Anantharaman K."/>
            <person name="Brown C.T."/>
            <person name="Hug L.A."/>
            <person name="Sharon I."/>
            <person name="Castelle C.J."/>
            <person name="Probst A.J."/>
            <person name="Thomas B.C."/>
            <person name="Singh A."/>
            <person name="Wilkins M.J."/>
            <person name="Karaoz U."/>
            <person name="Brodie E.L."/>
            <person name="Williams K.H."/>
            <person name="Hubbard S.S."/>
            <person name="Banfield J.F."/>
        </authorList>
    </citation>
    <scope>NUCLEOTIDE SEQUENCE [LARGE SCALE GENOMIC DNA]</scope>
</reference>
<evidence type="ECO:0000313" key="1">
    <source>
        <dbReference type="EMBL" id="OHA20777.1"/>
    </source>
</evidence>
<comment type="caution">
    <text evidence="1">The sequence shown here is derived from an EMBL/GenBank/DDBJ whole genome shotgun (WGS) entry which is preliminary data.</text>
</comment>
<protein>
    <recommendedName>
        <fullName evidence="3">Shikimate kinase</fullName>
    </recommendedName>
</protein>
<dbReference type="Proteomes" id="UP000178121">
    <property type="component" value="Unassembled WGS sequence"/>
</dbReference>
<dbReference type="EMBL" id="MHRI01000023">
    <property type="protein sequence ID" value="OHA20777.1"/>
    <property type="molecule type" value="Genomic_DNA"/>
</dbReference>
<gene>
    <name evidence="1" type="ORF">A2849_02535</name>
</gene>
<proteinExistence type="predicted"/>
<name>A0A1G2MA65_9BACT</name>